<name>A0ACC3AGU1_9EURO</name>
<accession>A0ACC3AGU1</accession>
<evidence type="ECO:0000313" key="2">
    <source>
        <dbReference type="Proteomes" id="UP001172386"/>
    </source>
</evidence>
<gene>
    <name evidence="1" type="ORF">H2198_001532</name>
</gene>
<reference evidence="1" key="1">
    <citation type="submission" date="2022-10" db="EMBL/GenBank/DDBJ databases">
        <title>Culturing micro-colonial fungi from biological soil crusts in the Mojave desert and describing Neophaeococcomyces mojavensis, and introducing the new genera and species Taxawa tesnikishii.</title>
        <authorList>
            <person name="Kurbessoian T."/>
            <person name="Stajich J.E."/>
        </authorList>
    </citation>
    <scope>NUCLEOTIDE SEQUENCE</scope>
    <source>
        <strain evidence="1">JES_112</strain>
    </source>
</reference>
<dbReference type="Proteomes" id="UP001172386">
    <property type="component" value="Unassembled WGS sequence"/>
</dbReference>
<organism evidence="1 2">
    <name type="scientific">Neophaeococcomyces mojaviensis</name>
    <dbReference type="NCBI Taxonomy" id="3383035"/>
    <lineage>
        <taxon>Eukaryota</taxon>
        <taxon>Fungi</taxon>
        <taxon>Dikarya</taxon>
        <taxon>Ascomycota</taxon>
        <taxon>Pezizomycotina</taxon>
        <taxon>Eurotiomycetes</taxon>
        <taxon>Chaetothyriomycetidae</taxon>
        <taxon>Chaetothyriales</taxon>
        <taxon>Chaetothyriales incertae sedis</taxon>
        <taxon>Neophaeococcomyces</taxon>
    </lineage>
</organism>
<sequence length="603" mass="64994">MIGLRRIRIKRTDRTLDKYRDASSDKKVLATLQDGQLQHLPLMSAMSGQSEPDISSQNMPTAMPADKTQIVEKPQEESEYVHGVALYALICALLLVVLIMSLDVSIIATAIPRITDDFHTIADIGWYGAGFSFATAALQPVSGKIYTFFPMKWSFIAFVLIFELGSLLCATSVSSSMFIVGRTVAGIGASGLINGALSIVGSVVRPEKRPMFMGLIMSFAAAAQIAGPLIGGALTSKVSWRWCFYINLPVGGATVTFLSLIKFSPNFRKEQKTSLRTCVKDFDLIGLMLFVPSIIMFMMALQWAGSKYAWSSAVIIGLLCGFFAALIPLSIWEYRAGESAMFPFSLLRIRAFYSCCITNFLQGGGIFVAAYYLPLWFQTVKLADPMQSAIDTLPSFISQIVVAILVGATVPRFIPFLTPFAIAGGTLSTIGSALIAATFHPETTSAKWIGYQILSGAGRGATAQTPVQIAQQNIPKTSLAVGTAIVTFFNFFGGSIALAIAQTLFSNSLKKALEQYAPGLDPQVVVGSGATNVLTGMPQQYMEGVRRAYNEAVTRVFWLVVAAAGVSIITSIGMGWKRVEKKPKTAKDSVAGATQEVPIETKP</sequence>
<comment type="caution">
    <text evidence="1">The sequence shown here is derived from an EMBL/GenBank/DDBJ whole genome shotgun (WGS) entry which is preliminary data.</text>
</comment>
<protein>
    <submittedName>
        <fullName evidence="1">Uncharacterized protein</fullName>
    </submittedName>
</protein>
<evidence type="ECO:0000313" key="1">
    <source>
        <dbReference type="EMBL" id="KAJ9662181.1"/>
    </source>
</evidence>
<dbReference type="EMBL" id="JAPDRQ010000017">
    <property type="protein sequence ID" value="KAJ9662181.1"/>
    <property type="molecule type" value="Genomic_DNA"/>
</dbReference>
<proteinExistence type="predicted"/>
<keyword evidence="2" id="KW-1185">Reference proteome</keyword>